<feature type="region of interest" description="Disordered" evidence="15">
    <location>
        <begin position="231"/>
        <end position="292"/>
    </location>
</feature>
<keyword evidence="5 14" id="KW-0863">Zinc-finger</keyword>
<sequence length="999" mass="108106">MVRICLEDETFDDSLLNNAEWNVLETPKRRNVIREHTHLHEKEEIADDEPLHPLGFSSPSSQDRTRYSMEEEDEESLLRYKLQWGYLNVRKNQHHQDKTTEWITSNATQHYPPLYSYLDAETAPTSALLRYDYQQKRHQQDSSSEDPMEKITMLLKASCVIVDETTLLSPIREIESIQQQMILPQHVQQQRDSKIQQRVERYRAKFAREQEEAAQALASLLQRQEAKALEIEEEQKRSQEEQERQQQAEENEKRIQEAKLHEQKEEQARAAKEAAKQQEERQREALMQKSQEPEYIGRAKKLVAELVQVRASVESFETSKAVSKRRLGVKKVANGKVNTLTEDAGKVRSVAAEVSQAISVSRAEDAEAKQRLEAQDPSVSVEMTRGKRYFLDFLCSKAIVRAQADGFNGQRGDGFPLACMLTLVSVDNKDINPILAAHIYTVCPVAIPTLPSPAKDASEDEFMESLGMLREKNGEFETFEKFLSRTEGIISLMANIMSVQPSTHTLMGGNEGAVKWLSRFLKLLPEAPTAPLPLLTAPVLDAFLSGAGHMLANVHGERFRQYLDLISNDILSRLDVGPIGKPSSIRLKKTIEGGFEKFKSELPSKAIAELYLAGRSASSQASHILPTLSVSQKLMGHSPSQRQSSSSSWASPFGPASGRSSQSSNTFGGTSSTSSSNRASFGGLGSNQSAFGSSTTSGNLQNSFGGQNSSSQTKSPFGLVSNTKQSPFESSANTNSNQSPFRAPSAQPTFVSPFGATSGNNQSPFGAATNSFGNHLSQQEFGMDEDSGGSAQQSGGMFGGSASAASPFGSSSLAFGASANATPFGEPKTANSPFGNSFAGSSPLGGTTSAPSMTNLNSKPFGQSSPFGQSNSSPFGSSGQSGGVFGAGSTSSTPFGSTSSSNTNPFGAPSQSGPFNNAGPFNRPIHRKNNNGGKSICKFFAQGRCRFGDNCRFSHDTGGGGGGGGFAPNNNPFGGGQSNFFGSSNNSFQANMPFGGPRR</sequence>
<keyword evidence="8" id="KW-0653">Protein transport</keyword>
<evidence type="ECO:0000256" key="13">
    <source>
        <dbReference type="ARBA" id="ARBA00029983"/>
    </source>
</evidence>
<feature type="compositionally biased region" description="Low complexity" evidence="15">
    <location>
        <begin position="638"/>
        <end position="681"/>
    </location>
</feature>
<feature type="compositionally biased region" description="Polar residues" evidence="15">
    <location>
        <begin position="720"/>
        <end position="780"/>
    </location>
</feature>
<dbReference type="GO" id="GO:0000822">
    <property type="term" value="F:inositol hexakisphosphate binding"/>
    <property type="evidence" value="ECO:0007669"/>
    <property type="project" value="TreeGrafter"/>
</dbReference>
<keyword evidence="9" id="KW-0811">Translocation</keyword>
<dbReference type="PANTHER" id="PTHR12960:SF0">
    <property type="entry name" value="MRNA EXPORT FACTOR GLE1"/>
    <property type="match status" value="1"/>
</dbReference>
<accession>A0A1Z5JKS9</accession>
<feature type="region of interest" description="Disordered" evidence="15">
    <location>
        <begin position="633"/>
        <end position="803"/>
    </location>
</feature>
<evidence type="ECO:0000256" key="8">
    <source>
        <dbReference type="ARBA" id="ARBA00022927"/>
    </source>
</evidence>
<evidence type="ECO:0000256" key="6">
    <source>
        <dbReference type="ARBA" id="ARBA00022816"/>
    </source>
</evidence>
<reference evidence="17 18" key="1">
    <citation type="journal article" date="2015" name="Plant Cell">
        <title>Oil accumulation by the oleaginous diatom Fistulifera solaris as revealed by the genome and transcriptome.</title>
        <authorList>
            <person name="Tanaka T."/>
            <person name="Maeda Y."/>
            <person name="Veluchamy A."/>
            <person name="Tanaka M."/>
            <person name="Abida H."/>
            <person name="Marechal E."/>
            <person name="Bowler C."/>
            <person name="Muto M."/>
            <person name="Sunaga Y."/>
            <person name="Tanaka M."/>
            <person name="Yoshino T."/>
            <person name="Taniguchi T."/>
            <person name="Fukuda Y."/>
            <person name="Nemoto M."/>
            <person name="Matsumoto M."/>
            <person name="Wong P.S."/>
            <person name="Aburatani S."/>
            <person name="Fujibuchi W."/>
        </authorList>
    </citation>
    <scope>NUCLEOTIDE SEQUENCE [LARGE SCALE GENOMIC DNA]</scope>
    <source>
        <strain evidence="17 18">JPCC DA0580</strain>
    </source>
</reference>
<dbReference type="SMART" id="SM00356">
    <property type="entry name" value="ZnF_C3H1"/>
    <property type="match status" value="1"/>
</dbReference>
<evidence type="ECO:0000256" key="3">
    <source>
        <dbReference type="ARBA" id="ARBA00022448"/>
    </source>
</evidence>
<evidence type="ECO:0000256" key="11">
    <source>
        <dbReference type="ARBA" id="ARBA00023242"/>
    </source>
</evidence>
<evidence type="ECO:0000313" key="17">
    <source>
        <dbReference type="EMBL" id="GAX14625.1"/>
    </source>
</evidence>
<evidence type="ECO:0000256" key="7">
    <source>
        <dbReference type="ARBA" id="ARBA00022833"/>
    </source>
</evidence>
<evidence type="ECO:0000256" key="9">
    <source>
        <dbReference type="ARBA" id="ARBA00023010"/>
    </source>
</evidence>
<protein>
    <recommendedName>
        <fullName evidence="12">mRNA export factor GLE1</fullName>
    </recommendedName>
    <alternativeName>
        <fullName evidence="13">Nucleoporin GLE1</fullName>
    </alternativeName>
</protein>
<keyword evidence="10" id="KW-0906">Nuclear pore complex</keyword>
<evidence type="ECO:0000256" key="10">
    <source>
        <dbReference type="ARBA" id="ARBA00023132"/>
    </source>
</evidence>
<dbReference type="InterPro" id="IPR036855">
    <property type="entry name" value="Znf_CCCH_sf"/>
</dbReference>
<feature type="compositionally biased region" description="Low complexity" evidence="15">
    <location>
        <begin position="967"/>
        <end position="989"/>
    </location>
</feature>
<feature type="domain" description="C3H1-type" evidence="16">
    <location>
        <begin position="931"/>
        <end position="958"/>
    </location>
</feature>
<dbReference type="InterPro" id="IPR038506">
    <property type="entry name" value="GLE1-like_sf"/>
</dbReference>
<keyword evidence="7 14" id="KW-0862">Zinc</keyword>
<dbReference type="InterPro" id="IPR000571">
    <property type="entry name" value="Znf_CCCH"/>
</dbReference>
<dbReference type="InterPro" id="IPR041367">
    <property type="entry name" value="Znf-CCCH_4"/>
</dbReference>
<keyword evidence="11" id="KW-0539">Nucleus</keyword>
<dbReference type="GO" id="GO:0016973">
    <property type="term" value="P:poly(A)+ mRNA export from nucleus"/>
    <property type="evidence" value="ECO:0007669"/>
    <property type="project" value="InterPro"/>
</dbReference>
<keyword evidence="4 14" id="KW-0479">Metal-binding</keyword>
<evidence type="ECO:0000256" key="2">
    <source>
        <dbReference type="ARBA" id="ARBA00011056"/>
    </source>
</evidence>
<proteinExistence type="inferred from homology"/>
<dbReference type="InterPro" id="IPR012476">
    <property type="entry name" value="GLE1"/>
</dbReference>
<keyword evidence="3" id="KW-0813">Transport</keyword>
<dbReference type="EMBL" id="BDSP01000081">
    <property type="protein sequence ID" value="GAX14625.1"/>
    <property type="molecule type" value="Genomic_DNA"/>
</dbReference>
<comment type="caution">
    <text evidence="17">The sequence shown here is derived from an EMBL/GenBank/DDBJ whole genome shotgun (WGS) entry which is preliminary data.</text>
</comment>
<feature type="compositionally biased region" description="Low complexity" evidence="15">
    <location>
        <begin position="861"/>
        <end position="878"/>
    </location>
</feature>
<feature type="region of interest" description="Disordered" evidence="15">
    <location>
        <begin position="42"/>
        <end position="67"/>
    </location>
</feature>
<dbReference type="GO" id="GO:0005737">
    <property type="term" value="C:cytoplasm"/>
    <property type="evidence" value="ECO:0007669"/>
    <property type="project" value="TreeGrafter"/>
</dbReference>
<dbReference type="Gene3D" id="1.25.40.510">
    <property type="entry name" value="GLE1-like"/>
    <property type="match status" value="1"/>
</dbReference>
<evidence type="ECO:0000256" key="5">
    <source>
        <dbReference type="ARBA" id="ARBA00022771"/>
    </source>
</evidence>
<evidence type="ECO:0000256" key="1">
    <source>
        <dbReference type="ARBA" id="ARBA00004567"/>
    </source>
</evidence>
<evidence type="ECO:0000256" key="14">
    <source>
        <dbReference type="PROSITE-ProRule" id="PRU00723"/>
    </source>
</evidence>
<feature type="compositionally biased region" description="Polar residues" evidence="15">
    <location>
        <begin position="686"/>
        <end position="696"/>
    </location>
</feature>
<keyword evidence="18" id="KW-1185">Reference proteome</keyword>
<feature type="compositionally biased region" description="Low complexity" evidence="15">
    <location>
        <begin position="887"/>
        <end position="906"/>
    </location>
</feature>
<dbReference type="GO" id="GO:0031369">
    <property type="term" value="F:translation initiation factor binding"/>
    <property type="evidence" value="ECO:0007669"/>
    <property type="project" value="TreeGrafter"/>
</dbReference>
<dbReference type="GO" id="GO:0005543">
    <property type="term" value="F:phospholipid binding"/>
    <property type="evidence" value="ECO:0007669"/>
    <property type="project" value="TreeGrafter"/>
</dbReference>
<keyword evidence="6" id="KW-0509">mRNA transport</keyword>
<dbReference type="PROSITE" id="PS50103">
    <property type="entry name" value="ZF_C3H1"/>
    <property type="match status" value="1"/>
</dbReference>
<evidence type="ECO:0000259" key="16">
    <source>
        <dbReference type="PROSITE" id="PS50103"/>
    </source>
</evidence>
<dbReference type="PANTHER" id="PTHR12960">
    <property type="entry name" value="GLE-1-RELATED"/>
    <property type="match status" value="1"/>
</dbReference>
<feature type="region of interest" description="Disordered" evidence="15">
    <location>
        <begin position="826"/>
        <end position="929"/>
    </location>
</feature>
<dbReference type="Pfam" id="PF18044">
    <property type="entry name" value="zf-CCCH_4"/>
    <property type="match status" value="1"/>
</dbReference>
<dbReference type="Proteomes" id="UP000198406">
    <property type="component" value="Unassembled WGS sequence"/>
</dbReference>
<dbReference type="Pfam" id="PF07817">
    <property type="entry name" value="GLE1"/>
    <property type="match status" value="1"/>
</dbReference>
<dbReference type="AlphaFoldDB" id="A0A1Z5JKS9"/>
<feature type="compositionally biased region" description="Low complexity" evidence="15">
    <location>
        <begin position="697"/>
        <end position="712"/>
    </location>
</feature>
<dbReference type="GO" id="GO:0015031">
    <property type="term" value="P:protein transport"/>
    <property type="evidence" value="ECO:0007669"/>
    <property type="project" value="UniProtKB-KW"/>
</dbReference>
<evidence type="ECO:0000256" key="4">
    <source>
        <dbReference type="ARBA" id="ARBA00022723"/>
    </source>
</evidence>
<evidence type="ECO:0000256" key="15">
    <source>
        <dbReference type="SAM" id="MobiDB-lite"/>
    </source>
</evidence>
<feature type="compositionally biased region" description="Low complexity" evidence="15">
    <location>
        <begin position="788"/>
        <end position="803"/>
    </location>
</feature>
<comment type="subcellular location">
    <subcellularLocation>
        <location evidence="1">Nucleus</location>
        <location evidence="1">Nuclear pore complex</location>
    </subcellularLocation>
</comment>
<feature type="zinc finger region" description="C3H1-type" evidence="14">
    <location>
        <begin position="931"/>
        <end position="958"/>
    </location>
</feature>
<dbReference type="GO" id="GO:0044614">
    <property type="term" value="C:nuclear pore cytoplasmic filaments"/>
    <property type="evidence" value="ECO:0007669"/>
    <property type="project" value="TreeGrafter"/>
</dbReference>
<feature type="compositionally biased region" description="Polar residues" evidence="15">
    <location>
        <begin position="829"/>
        <end position="860"/>
    </location>
</feature>
<dbReference type="SUPFAM" id="SSF90229">
    <property type="entry name" value="CCCH zinc finger"/>
    <property type="match status" value="1"/>
</dbReference>
<name>A0A1Z5JKS9_FISSO</name>
<evidence type="ECO:0000313" key="18">
    <source>
        <dbReference type="Proteomes" id="UP000198406"/>
    </source>
</evidence>
<evidence type="ECO:0000256" key="12">
    <source>
        <dbReference type="ARBA" id="ARBA00026227"/>
    </source>
</evidence>
<dbReference type="GO" id="GO:0008270">
    <property type="term" value="F:zinc ion binding"/>
    <property type="evidence" value="ECO:0007669"/>
    <property type="project" value="UniProtKB-KW"/>
</dbReference>
<dbReference type="Gene3D" id="4.10.1000.10">
    <property type="entry name" value="Zinc finger, CCCH-type"/>
    <property type="match status" value="1"/>
</dbReference>
<gene>
    <name evidence="17" type="ORF">FisN_6Lh409</name>
</gene>
<organism evidence="17 18">
    <name type="scientific">Fistulifera solaris</name>
    <name type="common">Oleaginous diatom</name>
    <dbReference type="NCBI Taxonomy" id="1519565"/>
    <lineage>
        <taxon>Eukaryota</taxon>
        <taxon>Sar</taxon>
        <taxon>Stramenopiles</taxon>
        <taxon>Ochrophyta</taxon>
        <taxon>Bacillariophyta</taxon>
        <taxon>Bacillariophyceae</taxon>
        <taxon>Bacillariophycidae</taxon>
        <taxon>Naviculales</taxon>
        <taxon>Naviculaceae</taxon>
        <taxon>Fistulifera</taxon>
    </lineage>
</organism>
<dbReference type="OrthoDB" id="48940at2759"/>
<comment type="similarity">
    <text evidence="2">Belongs to the GLE1 family.</text>
</comment>
<feature type="region of interest" description="Disordered" evidence="15">
    <location>
        <begin position="962"/>
        <end position="999"/>
    </location>
</feature>
<dbReference type="InParanoid" id="A0A1Z5JKS9"/>